<dbReference type="AlphaFoldDB" id="A0A1B7YGF7"/>
<dbReference type="KEGG" id="chig:CH63R_06732"/>
<protein>
    <submittedName>
        <fullName evidence="1">Uncharacterized protein</fullName>
    </submittedName>
</protein>
<sequence length="134" mass="15102">MKPGRLPKQQHTLDGQDAPILSVRKPNYFVLPGAALLHLVRNDRRRRDSLTECISPSACLCDKNIPNRMPRTHWQSSTSHISSCLVIRSVFFRSPENSSCLTYHRHQAGKSDTSANRGESRVFGKGTFPLTVRC</sequence>
<dbReference type="Proteomes" id="UP000092177">
    <property type="component" value="Chromosome 4"/>
</dbReference>
<organism evidence="1 2">
    <name type="scientific">Colletotrichum higginsianum (strain IMI 349063)</name>
    <name type="common">Crucifer anthracnose fungus</name>
    <dbReference type="NCBI Taxonomy" id="759273"/>
    <lineage>
        <taxon>Eukaryota</taxon>
        <taxon>Fungi</taxon>
        <taxon>Dikarya</taxon>
        <taxon>Ascomycota</taxon>
        <taxon>Pezizomycotina</taxon>
        <taxon>Sordariomycetes</taxon>
        <taxon>Hypocreomycetidae</taxon>
        <taxon>Glomerellales</taxon>
        <taxon>Glomerellaceae</taxon>
        <taxon>Colletotrichum</taxon>
        <taxon>Colletotrichum destructivum species complex</taxon>
    </lineage>
</organism>
<accession>A0A1B7YGF7</accession>
<reference evidence="2" key="1">
    <citation type="journal article" date="2017" name="BMC Genomics">
        <title>Gapless genome assembly of Colletotrichum higginsianum reveals chromosome structure and association of transposable elements with secondary metabolite gene clusters.</title>
        <authorList>
            <person name="Dallery J.-F."/>
            <person name="Lapalu N."/>
            <person name="Zampounis A."/>
            <person name="Pigne S."/>
            <person name="Luyten I."/>
            <person name="Amselem J."/>
            <person name="Wittenberg A.H.J."/>
            <person name="Zhou S."/>
            <person name="de Queiroz M.V."/>
            <person name="Robin G.P."/>
            <person name="Auger A."/>
            <person name="Hainaut M."/>
            <person name="Henrissat B."/>
            <person name="Kim K.-T."/>
            <person name="Lee Y.-H."/>
            <person name="Lespinet O."/>
            <person name="Schwartz D.C."/>
            <person name="Thon M.R."/>
            <person name="O'Connell R.J."/>
        </authorList>
    </citation>
    <scope>NUCLEOTIDE SEQUENCE [LARGE SCALE GENOMIC DNA]</scope>
    <source>
        <strain evidence="2">IMI 349063</strain>
    </source>
</reference>
<dbReference type="RefSeq" id="XP_018159557.1">
    <property type="nucleotide sequence ID" value="XM_018301707.1"/>
</dbReference>
<dbReference type="EMBL" id="LTAN01000004">
    <property type="protein sequence ID" value="OBR11040.1"/>
    <property type="molecule type" value="Genomic_DNA"/>
</dbReference>
<dbReference type="GeneID" id="28865814"/>
<proteinExistence type="predicted"/>
<evidence type="ECO:0000313" key="1">
    <source>
        <dbReference type="EMBL" id="OBR11040.1"/>
    </source>
</evidence>
<comment type="caution">
    <text evidence="1">The sequence shown here is derived from an EMBL/GenBank/DDBJ whole genome shotgun (WGS) entry which is preliminary data.</text>
</comment>
<dbReference type="VEuPathDB" id="FungiDB:CH63R_06732"/>
<keyword evidence="2" id="KW-1185">Reference proteome</keyword>
<gene>
    <name evidence="1" type="ORF">CH63R_06732</name>
</gene>
<evidence type="ECO:0000313" key="2">
    <source>
        <dbReference type="Proteomes" id="UP000092177"/>
    </source>
</evidence>
<name>A0A1B7YGF7_COLHI</name>